<evidence type="ECO:0000256" key="1">
    <source>
        <dbReference type="SAM" id="MobiDB-lite"/>
    </source>
</evidence>
<sequence>MTNICEPCVCTTVHQLTENSEYHILEIEFYLLKEGHEDPYTHGADAQKVAGNWYFHKAPTRAGAAASESNSSRAPTAAGGYRGGTRKGLDLTFGGPPDSGAVGGILLRSLRRVSPDGKLISGPSLLVDELLAQSDKANIAALVASWGTLRAFPGTAEGPRMVVESRKDAQLPVYSTPRIGLDLYKAQSPPAADDPRVVFVARPYRYIVQPDILTANGRMQTFVGLYEGLLHDTNPQRALSKACDLSGLKTKTGEDYAQSYRTGRKSGKVVKFVGAKTSNPKAYIEMVGALRPFLTPASDVSAADG</sequence>
<dbReference type="InParanoid" id="J0CWC8"/>
<dbReference type="KEGG" id="adl:AURDEDRAFT_75779"/>
<dbReference type="AlphaFoldDB" id="J0CWC8"/>
<dbReference type="Proteomes" id="UP000006514">
    <property type="component" value="Unassembled WGS sequence"/>
</dbReference>
<gene>
    <name evidence="2" type="ORF">AURDEDRAFT_75779</name>
</gene>
<keyword evidence="3" id="KW-1185">Reference proteome</keyword>
<evidence type="ECO:0000313" key="3">
    <source>
        <dbReference type="Proteomes" id="UP000006514"/>
    </source>
</evidence>
<feature type="region of interest" description="Disordered" evidence="1">
    <location>
        <begin position="64"/>
        <end position="83"/>
    </location>
</feature>
<dbReference type="OrthoDB" id="16851at2759"/>
<organism evidence="2 3">
    <name type="scientific">Auricularia subglabra (strain TFB-10046 / SS5)</name>
    <name type="common">White-rot fungus</name>
    <name type="synonym">Auricularia delicata (strain TFB10046)</name>
    <dbReference type="NCBI Taxonomy" id="717982"/>
    <lineage>
        <taxon>Eukaryota</taxon>
        <taxon>Fungi</taxon>
        <taxon>Dikarya</taxon>
        <taxon>Basidiomycota</taxon>
        <taxon>Agaricomycotina</taxon>
        <taxon>Agaricomycetes</taxon>
        <taxon>Auriculariales</taxon>
        <taxon>Auriculariaceae</taxon>
        <taxon>Auricularia</taxon>
    </lineage>
</organism>
<dbReference type="OMA" id="EDPFTHA"/>
<accession>J0CWC8</accession>
<evidence type="ECO:0000313" key="2">
    <source>
        <dbReference type="EMBL" id="EJD34881.1"/>
    </source>
</evidence>
<dbReference type="eggNOG" id="ENOG502S7FA">
    <property type="taxonomic scope" value="Eukaryota"/>
</dbReference>
<protein>
    <submittedName>
        <fullName evidence="2">Uncharacterized protein</fullName>
    </submittedName>
</protein>
<dbReference type="EMBL" id="JH687915">
    <property type="protein sequence ID" value="EJD34881.1"/>
    <property type="molecule type" value="Genomic_DNA"/>
</dbReference>
<name>J0CWC8_AURST</name>
<proteinExistence type="predicted"/>
<reference evidence="3" key="1">
    <citation type="journal article" date="2012" name="Science">
        <title>The Paleozoic origin of enzymatic lignin decomposition reconstructed from 31 fungal genomes.</title>
        <authorList>
            <person name="Floudas D."/>
            <person name="Binder M."/>
            <person name="Riley R."/>
            <person name="Barry K."/>
            <person name="Blanchette R.A."/>
            <person name="Henrissat B."/>
            <person name="Martinez A.T."/>
            <person name="Otillar R."/>
            <person name="Spatafora J.W."/>
            <person name="Yadav J.S."/>
            <person name="Aerts A."/>
            <person name="Benoit I."/>
            <person name="Boyd A."/>
            <person name="Carlson A."/>
            <person name="Copeland A."/>
            <person name="Coutinho P.M."/>
            <person name="de Vries R.P."/>
            <person name="Ferreira P."/>
            <person name="Findley K."/>
            <person name="Foster B."/>
            <person name="Gaskell J."/>
            <person name="Glotzer D."/>
            <person name="Gorecki P."/>
            <person name="Heitman J."/>
            <person name="Hesse C."/>
            <person name="Hori C."/>
            <person name="Igarashi K."/>
            <person name="Jurgens J.A."/>
            <person name="Kallen N."/>
            <person name="Kersten P."/>
            <person name="Kohler A."/>
            <person name="Kuees U."/>
            <person name="Kumar T.K.A."/>
            <person name="Kuo A."/>
            <person name="LaButti K."/>
            <person name="Larrondo L.F."/>
            <person name="Lindquist E."/>
            <person name="Ling A."/>
            <person name="Lombard V."/>
            <person name="Lucas S."/>
            <person name="Lundell T."/>
            <person name="Martin R."/>
            <person name="McLaughlin D.J."/>
            <person name="Morgenstern I."/>
            <person name="Morin E."/>
            <person name="Murat C."/>
            <person name="Nagy L.G."/>
            <person name="Nolan M."/>
            <person name="Ohm R.A."/>
            <person name="Patyshakuliyeva A."/>
            <person name="Rokas A."/>
            <person name="Ruiz-Duenas F.J."/>
            <person name="Sabat G."/>
            <person name="Salamov A."/>
            <person name="Samejima M."/>
            <person name="Schmutz J."/>
            <person name="Slot J.C."/>
            <person name="St John F."/>
            <person name="Stenlid J."/>
            <person name="Sun H."/>
            <person name="Sun S."/>
            <person name="Syed K."/>
            <person name="Tsang A."/>
            <person name="Wiebenga A."/>
            <person name="Young D."/>
            <person name="Pisabarro A."/>
            <person name="Eastwood D.C."/>
            <person name="Martin F."/>
            <person name="Cullen D."/>
            <person name="Grigoriev I.V."/>
            <person name="Hibbett D.S."/>
        </authorList>
    </citation>
    <scope>NUCLEOTIDE SEQUENCE [LARGE SCALE GENOMIC DNA]</scope>
    <source>
        <strain evidence="3">TFB10046</strain>
    </source>
</reference>